<evidence type="ECO:0000313" key="3">
    <source>
        <dbReference type="Proteomes" id="UP001497644"/>
    </source>
</evidence>
<feature type="region of interest" description="Disordered" evidence="1">
    <location>
        <begin position="1"/>
        <end position="23"/>
    </location>
</feature>
<protein>
    <submittedName>
        <fullName evidence="2">Uncharacterized protein</fullName>
    </submittedName>
</protein>
<dbReference type="Proteomes" id="UP001497644">
    <property type="component" value="Chromosome 2"/>
</dbReference>
<evidence type="ECO:0000313" key="2">
    <source>
        <dbReference type="EMBL" id="CAL1679969.1"/>
    </source>
</evidence>
<reference evidence="2" key="1">
    <citation type="submission" date="2024-04" db="EMBL/GenBank/DDBJ databases">
        <authorList>
            <consortium name="Molecular Ecology Group"/>
        </authorList>
    </citation>
    <scope>NUCLEOTIDE SEQUENCE</scope>
</reference>
<proteinExistence type="predicted"/>
<dbReference type="EMBL" id="OZ034825">
    <property type="protein sequence ID" value="CAL1679969.1"/>
    <property type="molecule type" value="Genomic_DNA"/>
</dbReference>
<feature type="compositionally biased region" description="Basic and acidic residues" evidence="1">
    <location>
        <begin position="1"/>
        <end position="18"/>
    </location>
</feature>
<dbReference type="AlphaFoldDB" id="A0AAV2NJH5"/>
<organism evidence="2 3">
    <name type="scientific">Lasius platythorax</name>
    <dbReference type="NCBI Taxonomy" id="488582"/>
    <lineage>
        <taxon>Eukaryota</taxon>
        <taxon>Metazoa</taxon>
        <taxon>Ecdysozoa</taxon>
        <taxon>Arthropoda</taxon>
        <taxon>Hexapoda</taxon>
        <taxon>Insecta</taxon>
        <taxon>Pterygota</taxon>
        <taxon>Neoptera</taxon>
        <taxon>Endopterygota</taxon>
        <taxon>Hymenoptera</taxon>
        <taxon>Apocrita</taxon>
        <taxon>Aculeata</taxon>
        <taxon>Formicoidea</taxon>
        <taxon>Formicidae</taxon>
        <taxon>Formicinae</taxon>
        <taxon>Lasius</taxon>
        <taxon>Lasius</taxon>
    </lineage>
</organism>
<keyword evidence="3" id="KW-1185">Reference proteome</keyword>
<accession>A0AAV2NJH5</accession>
<name>A0AAV2NJH5_9HYME</name>
<gene>
    <name evidence="2" type="ORF">LPLAT_LOCUS6068</name>
</gene>
<evidence type="ECO:0000256" key="1">
    <source>
        <dbReference type="SAM" id="MobiDB-lite"/>
    </source>
</evidence>
<sequence>MVKGRGEEQKDGNREAIRQYDGNTEDAEVWRGRVLLFRGLGAPTDVRANSRTHTHQRIAQTRGPCISSLGGVVPQCP</sequence>